<dbReference type="InterPro" id="IPR045569">
    <property type="entry name" value="Metalloprtase-TldD/E_C"/>
</dbReference>
<dbReference type="InterPro" id="IPR036059">
    <property type="entry name" value="TldD/PmbA_sf"/>
</dbReference>
<evidence type="ECO:0000259" key="2">
    <source>
        <dbReference type="Pfam" id="PF19289"/>
    </source>
</evidence>
<dbReference type="Proteomes" id="UP000467840">
    <property type="component" value="Unassembled WGS sequence"/>
</dbReference>
<feature type="domain" description="Metalloprotease TldD/E C-terminal" evidence="2">
    <location>
        <begin position="2"/>
        <end position="123"/>
    </location>
</feature>
<dbReference type="GO" id="GO:0005829">
    <property type="term" value="C:cytosol"/>
    <property type="evidence" value="ECO:0007669"/>
    <property type="project" value="TreeGrafter"/>
</dbReference>
<dbReference type="GO" id="GO:0008237">
    <property type="term" value="F:metallopeptidase activity"/>
    <property type="evidence" value="ECO:0007669"/>
    <property type="project" value="InterPro"/>
</dbReference>
<dbReference type="PANTHER" id="PTHR43421">
    <property type="entry name" value="METALLOPROTEASE PMBA"/>
    <property type="match status" value="1"/>
</dbReference>
<dbReference type="Pfam" id="PF19289">
    <property type="entry name" value="PmbA_TldD_3rd"/>
    <property type="match status" value="1"/>
</dbReference>
<dbReference type="HAMAP" id="MF_01685">
    <property type="entry name" value="FENR2"/>
    <property type="match status" value="1"/>
</dbReference>
<dbReference type="PRINTS" id="PR00368">
    <property type="entry name" value="FADPNR"/>
</dbReference>
<dbReference type="InterPro" id="IPR022890">
    <property type="entry name" value="Fd--NADP_Rdtase_type_2"/>
</dbReference>
<dbReference type="GO" id="GO:0006508">
    <property type="term" value="P:proteolysis"/>
    <property type="evidence" value="ECO:0007669"/>
    <property type="project" value="InterPro"/>
</dbReference>
<accession>A0A6A6JZ57</accession>
<feature type="domain" description="FAD/NAD(P)-binding" evidence="1">
    <location>
        <begin position="133"/>
        <end position="373"/>
    </location>
</feature>
<keyword evidence="4" id="KW-1185">Reference proteome</keyword>
<protein>
    <recommendedName>
        <fullName evidence="5">FAD/NAD(P)-binding domain-containing protein</fullName>
    </recommendedName>
</protein>
<evidence type="ECO:0000313" key="3">
    <source>
        <dbReference type="EMBL" id="KAF2281872.1"/>
    </source>
</evidence>
<dbReference type="EMBL" id="JAAGAX010000511">
    <property type="protein sequence ID" value="KAF2281872.1"/>
    <property type="molecule type" value="Genomic_DNA"/>
</dbReference>
<name>A0A6A6JZ57_HEVBR</name>
<gene>
    <name evidence="3" type="ORF">GH714_042696</name>
</gene>
<organism evidence="3 4">
    <name type="scientific">Hevea brasiliensis</name>
    <name type="common">Para rubber tree</name>
    <name type="synonym">Siphonia brasiliensis</name>
    <dbReference type="NCBI Taxonomy" id="3981"/>
    <lineage>
        <taxon>Eukaryota</taxon>
        <taxon>Viridiplantae</taxon>
        <taxon>Streptophyta</taxon>
        <taxon>Embryophyta</taxon>
        <taxon>Tracheophyta</taxon>
        <taxon>Spermatophyta</taxon>
        <taxon>Magnoliopsida</taxon>
        <taxon>eudicotyledons</taxon>
        <taxon>Gunneridae</taxon>
        <taxon>Pentapetalae</taxon>
        <taxon>rosids</taxon>
        <taxon>fabids</taxon>
        <taxon>Malpighiales</taxon>
        <taxon>Euphorbiaceae</taxon>
        <taxon>Crotonoideae</taxon>
        <taxon>Micrandreae</taxon>
        <taxon>Hevea</taxon>
    </lineage>
</organism>
<dbReference type="GO" id="GO:0004324">
    <property type="term" value="F:ferredoxin-NADP+ reductase activity"/>
    <property type="evidence" value="ECO:0007669"/>
    <property type="project" value="InterPro"/>
</dbReference>
<dbReference type="Pfam" id="PF07992">
    <property type="entry name" value="Pyr_redox_2"/>
    <property type="match status" value="1"/>
</dbReference>
<evidence type="ECO:0008006" key="5">
    <source>
        <dbReference type="Google" id="ProtNLM"/>
    </source>
</evidence>
<proteinExistence type="inferred from homology"/>
<dbReference type="InterPro" id="IPR023753">
    <property type="entry name" value="FAD/NAD-binding_dom"/>
</dbReference>
<dbReference type="SUPFAM" id="SSF51905">
    <property type="entry name" value="FAD/NAD(P)-binding domain"/>
    <property type="match status" value="1"/>
</dbReference>
<dbReference type="AlphaFoldDB" id="A0A6A6JZ57"/>
<evidence type="ECO:0000259" key="1">
    <source>
        <dbReference type="Pfam" id="PF07992"/>
    </source>
</evidence>
<comment type="caution">
    <text evidence="3">The sequence shown here is derived from an EMBL/GenBank/DDBJ whole genome shotgun (WGS) entry which is preliminary data.</text>
</comment>
<evidence type="ECO:0000313" key="4">
    <source>
        <dbReference type="Proteomes" id="UP000467840"/>
    </source>
</evidence>
<sequence>MRTAKQLGLHTTGSAVRCSNASISPGVSNFYIKSSGTSPELLMSDIKEGVYITDLFGSGVNLTTGDYSQGAFGFMIENGKVTHPVHGITVAGNLRDMFAGMHAANDLSFLRSVNSPTLRFEEVIGVKIHATSDIAVVGAGPVGLFTVFQAGMLGMSTCVIDALGEVGGQCAVLYPEKPIYDIPAYPVTLARDLVSNLKRQADPFKPTYLLRHTAEQVLEEGEYFVVVTDKEVGVRCRAIIIAAGSGGFGPNRPPLDGITEYEDKSIFYHVSDVSRFHGKRVVIAGGGDSAADWAVSLSEVADSVHVIHRRHSFRCAPNTLRNLEGLAERGQIKLLVPYQLAGLEGNDGILNGVIIRNIVSKEEIRIDADFLLHSLEFQQNSGQLPTGALELRVFTYR</sequence>
<dbReference type="PRINTS" id="PR00469">
    <property type="entry name" value="PNDRDTASEII"/>
</dbReference>
<dbReference type="InterPro" id="IPR036188">
    <property type="entry name" value="FAD/NAD-bd_sf"/>
</dbReference>
<dbReference type="PANTHER" id="PTHR43421:SF1">
    <property type="entry name" value="METALLOPROTEASE PMBA"/>
    <property type="match status" value="1"/>
</dbReference>
<dbReference type="InterPro" id="IPR047657">
    <property type="entry name" value="PmbA"/>
</dbReference>
<dbReference type="Gene3D" id="3.50.50.60">
    <property type="entry name" value="FAD/NAD(P)-binding domain"/>
    <property type="match status" value="2"/>
</dbReference>
<reference evidence="3 4" key="1">
    <citation type="journal article" date="2020" name="Mol. Plant">
        <title>The Chromosome-Based Rubber Tree Genome Provides New Insights into Spurge Genome Evolution and Rubber Biosynthesis.</title>
        <authorList>
            <person name="Liu J."/>
            <person name="Shi C."/>
            <person name="Shi C.C."/>
            <person name="Li W."/>
            <person name="Zhang Q.J."/>
            <person name="Zhang Y."/>
            <person name="Li K."/>
            <person name="Lu H.F."/>
            <person name="Shi C."/>
            <person name="Zhu S.T."/>
            <person name="Xiao Z.Y."/>
            <person name="Nan H."/>
            <person name="Yue Y."/>
            <person name="Zhu X.G."/>
            <person name="Wu Y."/>
            <person name="Hong X.N."/>
            <person name="Fan G.Y."/>
            <person name="Tong Y."/>
            <person name="Zhang D."/>
            <person name="Mao C.L."/>
            <person name="Liu Y.L."/>
            <person name="Hao S.J."/>
            <person name="Liu W.Q."/>
            <person name="Lv M.Q."/>
            <person name="Zhang H.B."/>
            <person name="Liu Y."/>
            <person name="Hu-Tang G.R."/>
            <person name="Wang J.P."/>
            <person name="Wang J.H."/>
            <person name="Sun Y.H."/>
            <person name="Ni S.B."/>
            <person name="Chen W.B."/>
            <person name="Zhang X.C."/>
            <person name="Jiao Y.N."/>
            <person name="Eichler E.E."/>
            <person name="Li G.H."/>
            <person name="Liu X."/>
            <person name="Gao L.Z."/>
        </authorList>
    </citation>
    <scope>NUCLEOTIDE SEQUENCE [LARGE SCALE GENOMIC DNA]</scope>
    <source>
        <strain evidence="4">cv. GT1</strain>
        <tissue evidence="3">Leaf</tissue>
    </source>
</reference>
<dbReference type="SUPFAM" id="SSF111283">
    <property type="entry name" value="Putative modulator of DNA gyrase, PmbA/TldD"/>
    <property type="match status" value="1"/>
</dbReference>